<evidence type="ECO:0000313" key="8">
    <source>
        <dbReference type="Proteomes" id="UP000015530"/>
    </source>
</evidence>
<evidence type="ECO:0000256" key="1">
    <source>
        <dbReference type="ARBA" id="ARBA00001974"/>
    </source>
</evidence>
<comment type="cofactor">
    <cofactor evidence="1">
        <name>FAD</name>
        <dbReference type="ChEBI" id="CHEBI:57692"/>
    </cofactor>
</comment>
<dbReference type="AlphaFoldDB" id="T0LR71"/>
<evidence type="ECO:0000256" key="4">
    <source>
        <dbReference type="ARBA" id="ARBA00022827"/>
    </source>
</evidence>
<dbReference type="PANTHER" id="PTHR11552:SF201">
    <property type="entry name" value="GLUCOSE-METHANOL-CHOLINE OXIDOREDUCTASE N-TERMINAL DOMAIN-CONTAINING PROTEIN"/>
    <property type="match status" value="1"/>
</dbReference>
<evidence type="ECO:0000256" key="2">
    <source>
        <dbReference type="ARBA" id="ARBA00010790"/>
    </source>
</evidence>
<dbReference type="SUPFAM" id="SSF51905">
    <property type="entry name" value="FAD/NAD(P)-binding domain"/>
    <property type="match status" value="1"/>
</dbReference>
<dbReference type="HOGENOM" id="CLU_2305866_0_0_1"/>
<gene>
    <name evidence="7" type="ORF">CGLO_06006</name>
</gene>
<keyword evidence="3" id="KW-0285">Flavoprotein</keyword>
<evidence type="ECO:0000256" key="6">
    <source>
        <dbReference type="SAM" id="SignalP"/>
    </source>
</evidence>
<feature type="signal peptide" evidence="6">
    <location>
        <begin position="1"/>
        <end position="22"/>
    </location>
</feature>
<dbReference type="GO" id="GO:0050660">
    <property type="term" value="F:flavin adenine dinucleotide binding"/>
    <property type="evidence" value="ECO:0007669"/>
    <property type="project" value="InterPro"/>
</dbReference>
<dbReference type="OrthoDB" id="4772305at2759"/>
<comment type="caution">
    <text evidence="7">The sequence shown here is derived from an EMBL/GenBank/DDBJ whole genome shotgun (WGS) entry which is preliminary data.</text>
</comment>
<evidence type="ECO:0000256" key="3">
    <source>
        <dbReference type="ARBA" id="ARBA00022630"/>
    </source>
</evidence>
<evidence type="ECO:0000256" key="5">
    <source>
        <dbReference type="ARBA" id="ARBA00023002"/>
    </source>
</evidence>
<dbReference type="Pfam" id="PF13450">
    <property type="entry name" value="NAD_binding_8"/>
    <property type="match status" value="1"/>
</dbReference>
<dbReference type="eggNOG" id="KOG1238">
    <property type="taxonomic scope" value="Eukaryota"/>
</dbReference>
<dbReference type="PANTHER" id="PTHR11552">
    <property type="entry name" value="GLUCOSE-METHANOL-CHOLINE GMC OXIDOREDUCTASE"/>
    <property type="match status" value="1"/>
</dbReference>
<dbReference type="Gene3D" id="3.50.50.60">
    <property type="entry name" value="FAD/NAD(P)-binding domain"/>
    <property type="match status" value="1"/>
</dbReference>
<reference evidence="8" key="1">
    <citation type="journal article" date="2013" name="Mol. Plant Microbe Interact.">
        <title>Global aspects of pacC regulation of pathogenicity genes in Colletotrichum gloeosporioides as revealed by transcriptome analysis.</title>
        <authorList>
            <person name="Alkan N."/>
            <person name="Meng X."/>
            <person name="Friedlander G."/>
            <person name="Reuveni E."/>
            <person name="Sukno S."/>
            <person name="Sherman A."/>
            <person name="Thon M."/>
            <person name="Fluhr R."/>
            <person name="Prusky D."/>
        </authorList>
    </citation>
    <scope>NUCLEOTIDE SEQUENCE [LARGE SCALE GENOMIC DNA]</scope>
    <source>
        <strain evidence="8">Cg-14</strain>
    </source>
</reference>
<dbReference type="InterPro" id="IPR012132">
    <property type="entry name" value="GMC_OxRdtase"/>
</dbReference>
<keyword evidence="5" id="KW-0560">Oxidoreductase</keyword>
<dbReference type="InterPro" id="IPR036188">
    <property type="entry name" value="FAD/NAD-bd_sf"/>
</dbReference>
<comment type="similarity">
    <text evidence="2">Belongs to the GMC oxidoreductase family.</text>
</comment>
<dbReference type="EMBL" id="AMYD01001206">
    <property type="protein sequence ID" value="EQB54191.1"/>
    <property type="molecule type" value="Genomic_DNA"/>
</dbReference>
<protein>
    <submittedName>
        <fullName evidence="7">Uncharacterized protein</fullName>
    </submittedName>
</protein>
<sequence>MLRSTVALAGVLATLAVPSVVARPMLLESATILERTEQVRDAYDYVIVGAGTAGLTVADRLSEDGKNSVLVIEYCHLISDEVIEAGKGRNFNDPGIHLFG</sequence>
<dbReference type="GO" id="GO:0016491">
    <property type="term" value="F:oxidoreductase activity"/>
    <property type="evidence" value="ECO:0007669"/>
    <property type="project" value="UniProtKB-KW"/>
</dbReference>
<feature type="chain" id="PRO_5004580262" evidence="6">
    <location>
        <begin position="23"/>
        <end position="100"/>
    </location>
</feature>
<organism evidence="7 8">
    <name type="scientific">Colletotrichum gloeosporioides (strain Cg-14)</name>
    <name type="common">Anthracnose fungus</name>
    <name type="synonym">Glomerella cingulata</name>
    <dbReference type="NCBI Taxonomy" id="1237896"/>
    <lineage>
        <taxon>Eukaryota</taxon>
        <taxon>Fungi</taxon>
        <taxon>Dikarya</taxon>
        <taxon>Ascomycota</taxon>
        <taxon>Pezizomycotina</taxon>
        <taxon>Sordariomycetes</taxon>
        <taxon>Hypocreomycetidae</taxon>
        <taxon>Glomerellales</taxon>
        <taxon>Glomerellaceae</taxon>
        <taxon>Colletotrichum</taxon>
        <taxon>Colletotrichum gloeosporioides species complex</taxon>
    </lineage>
</organism>
<name>T0LR71_COLGC</name>
<evidence type="ECO:0000313" key="7">
    <source>
        <dbReference type="EMBL" id="EQB54191.1"/>
    </source>
</evidence>
<dbReference type="Proteomes" id="UP000015530">
    <property type="component" value="Unassembled WGS sequence"/>
</dbReference>
<accession>T0LR71</accession>
<proteinExistence type="inferred from homology"/>
<keyword evidence="6" id="KW-0732">Signal</keyword>
<keyword evidence="4" id="KW-0274">FAD</keyword>
<dbReference type="STRING" id="1237896.T0LR71"/>